<dbReference type="PANTHER" id="PTHR16017">
    <property type="entry name" value="GASTRULATION DEFECTIVE PROTEIN 1-RELATED"/>
    <property type="match status" value="1"/>
</dbReference>
<feature type="region of interest" description="Disordered" evidence="3">
    <location>
        <begin position="206"/>
        <end position="227"/>
    </location>
</feature>
<keyword evidence="2" id="KW-0677">Repeat</keyword>
<keyword evidence="5" id="KW-1185">Reference proteome</keyword>
<keyword evidence="1" id="KW-0853">WD repeat</keyword>
<dbReference type="GO" id="GO:0035861">
    <property type="term" value="C:site of double-strand break"/>
    <property type="evidence" value="ECO:0007669"/>
    <property type="project" value="TreeGrafter"/>
</dbReference>
<evidence type="ECO:0000313" key="4">
    <source>
        <dbReference type="EnsemblPlants" id="Bo9g028190.1"/>
    </source>
</evidence>
<dbReference type="eggNOG" id="KOG0772">
    <property type="taxonomic scope" value="Eukaryota"/>
</dbReference>
<name>A0A0D3E3M3_BRAOL</name>
<evidence type="ECO:0000256" key="1">
    <source>
        <dbReference type="ARBA" id="ARBA00022574"/>
    </source>
</evidence>
<feature type="compositionally biased region" description="Acidic residues" evidence="3">
    <location>
        <begin position="218"/>
        <end position="227"/>
    </location>
</feature>
<dbReference type="Proteomes" id="UP000032141">
    <property type="component" value="Chromosome C9"/>
</dbReference>
<evidence type="ECO:0000256" key="3">
    <source>
        <dbReference type="SAM" id="MobiDB-lite"/>
    </source>
</evidence>
<reference evidence="4" key="2">
    <citation type="submission" date="2015-03" db="UniProtKB">
        <authorList>
            <consortium name="EnsemblPlants"/>
        </authorList>
    </citation>
    <scope>IDENTIFICATION</scope>
</reference>
<dbReference type="InterPro" id="IPR051858">
    <property type="entry name" value="WD_repeat_GAD-1"/>
</dbReference>
<dbReference type="OMA" id="FICILTM"/>
<evidence type="ECO:0000313" key="5">
    <source>
        <dbReference type="Proteomes" id="UP000032141"/>
    </source>
</evidence>
<dbReference type="STRING" id="109376.A0A0D3E3M3"/>
<dbReference type="GO" id="GO:0005634">
    <property type="term" value="C:nucleus"/>
    <property type="evidence" value="ECO:0007669"/>
    <property type="project" value="TreeGrafter"/>
</dbReference>
<sequence>MGEFSCQEVLISLKVWDLRQMKEALKAFDGLLIIILKPTLPLVQMNKSSSLEHPLRRTVQQEIFATSGDKSKGGTHILYDPTQSERGACVCVARAPRKKSVDDYQPEPVIHNPHALPLFRDAPSRKRQREKQLKDPAKAHKHELPMSGPGHGGRVGTTGRILLTQYLLKQGGMIKETWMEEDPREAILKYAEVAVKDPKFIAPAYSQTQPETILAKSDDDEEGDVKK</sequence>
<feature type="compositionally biased region" description="Basic and acidic residues" evidence="3">
    <location>
        <begin position="130"/>
        <end position="144"/>
    </location>
</feature>
<organism evidence="4 5">
    <name type="scientific">Brassica oleracea var. oleracea</name>
    <dbReference type="NCBI Taxonomy" id="109376"/>
    <lineage>
        <taxon>Eukaryota</taxon>
        <taxon>Viridiplantae</taxon>
        <taxon>Streptophyta</taxon>
        <taxon>Embryophyta</taxon>
        <taxon>Tracheophyta</taxon>
        <taxon>Spermatophyta</taxon>
        <taxon>Magnoliopsida</taxon>
        <taxon>eudicotyledons</taxon>
        <taxon>Gunneridae</taxon>
        <taxon>Pentapetalae</taxon>
        <taxon>rosids</taxon>
        <taxon>malvids</taxon>
        <taxon>Brassicales</taxon>
        <taxon>Brassicaceae</taxon>
        <taxon>Brassiceae</taxon>
        <taxon>Brassica</taxon>
    </lineage>
</organism>
<dbReference type="AlphaFoldDB" id="A0A0D3E3M3"/>
<accession>A0A0D3E3M3</accession>
<dbReference type="EnsemblPlants" id="Bo9g028190.1">
    <property type="protein sequence ID" value="Bo9g028190.1"/>
    <property type="gene ID" value="Bo9g028190"/>
</dbReference>
<protein>
    <submittedName>
        <fullName evidence="4">Uncharacterized protein</fullName>
    </submittedName>
</protein>
<feature type="region of interest" description="Disordered" evidence="3">
    <location>
        <begin position="102"/>
        <end position="154"/>
    </location>
</feature>
<proteinExistence type="predicted"/>
<dbReference type="PANTHER" id="PTHR16017:SF0">
    <property type="entry name" value="WD REPEAT-CONTAINING PROTEIN 70"/>
    <property type="match status" value="1"/>
</dbReference>
<dbReference type="Gramene" id="Bo9g028190.1">
    <property type="protein sequence ID" value="Bo9g028190.1"/>
    <property type="gene ID" value="Bo9g028190"/>
</dbReference>
<reference evidence="4 5" key="1">
    <citation type="journal article" date="2014" name="Genome Biol.">
        <title>Transcriptome and methylome profiling reveals relics of genome dominance in the mesopolyploid Brassica oleracea.</title>
        <authorList>
            <person name="Parkin I.A."/>
            <person name="Koh C."/>
            <person name="Tang H."/>
            <person name="Robinson S.J."/>
            <person name="Kagale S."/>
            <person name="Clarke W.E."/>
            <person name="Town C.D."/>
            <person name="Nixon J."/>
            <person name="Krishnakumar V."/>
            <person name="Bidwell S.L."/>
            <person name="Denoeud F."/>
            <person name="Belcram H."/>
            <person name="Links M.G."/>
            <person name="Just J."/>
            <person name="Clarke C."/>
            <person name="Bender T."/>
            <person name="Huebert T."/>
            <person name="Mason A.S."/>
            <person name="Pires J.C."/>
            <person name="Barker G."/>
            <person name="Moore J."/>
            <person name="Walley P.G."/>
            <person name="Manoli S."/>
            <person name="Batley J."/>
            <person name="Edwards D."/>
            <person name="Nelson M.N."/>
            <person name="Wang X."/>
            <person name="Paterson A.H."/>
            <person name="King G."/>
            <person name="Bancroft I."/>
            <person name="Chalhoub B."/>
            <person name="Sharpe A.G."/>
        </authorList>
    </citation>
    <scope>NUCLEOTIDE SEQUENCE</scope>
    <source>
        <strain evidence="4 5">cv. TO1000</strain>
    </source>
</reference>
<dbReference type="HOGENOM" id="CLU_1126957_0_0_1"/>
<evidence type="ECO:0000256" key="2">
    <source>
        <dbReference type="ARBA" id="ARBA00022737"/>
    </source>
</evidence>